<feature type="signal peptide" evidence="1">
    <location>
        <begin position="1"/>
        <end position="18"/>
    </location>
</feature>
<evidence type="ECO:0000313" key="2">
    <source>
        <dbReference type="EMBL" id="JAC27730.1"/>
    </source>
</evidence>
<accession>A0A023G4D9</accession>
<protein>
    <recommendedName>
        <fullName evidence="3">Secreted protein</fullName>
    </recommendedName>
</protein>
<name>A0A023G4D9_AMBTT</name>
<organism evidence="2">
    <name type="scientific">Amblyomma triste</name>
    <name type="common">Neotropical tick</name>
    <dbReference type="NCBI Taxonomy" id="251400"/>
    <lineage>
        <taxon>Eukaryota</taxon>
        <taxon>Metazoa</taxon>
        <taxon>Ecdysozoa</taxon>
        <taxon>Arthropoda</taxon>
        <taxon>Chelicerata</taxon>
        <taxon>Arachnida</taxon>
        <taxon>Acari</taxon>
        <taxon>Parasitiformes</taxon>
        <taxon>Ixodida</taxon>
        <taxon>Ixodoidea</taxon>
        <taxon>Ixodidae</taxon>
        <taxon>Amblyomminae</taxon>
        <taxon>Amblyomma</taxon>
    </lineage>
</organism>
<evidence type="ECO:0000256" key="1">
    <source>
        <dbReference type="SAM" id="SignalP"/>
    </source>
</evidence>
<feature type="non-terminal residue" evidence="2">
    <location>
        <position position="1"/>
    </location>
</feature>
<evidence type="ECO:0008006" key="3">
    <source>
        <dbReference type="Google" id="ProtNLM"/>
    </source>
</evidence>
<dbReference type="AlphaFoldDB" id="A0A023G4D9"/>
<reference evidence="2" key="1">
    <citation type="submission" date="2014-03" db="EMBL/GenBank/DDBJ databases">
        <title>The sialotranscriptome of Amblyomma triste, Amblyomma parvum and Amblyomma cajennense ticks, uncovered by 454-based RNA-seq.</title>
        <authorList>
            <person name="Garcia G.R."/>
            <person name="Gardinassi L.G."/>
            <person name="Ribeiro J.M."/>
            <person name="Anatriello E."/>
            <person name="Ferreira B.R."/>
            <person name="Moreira H.N."/>
            <person name="Mafra C."/>
            <person name="Olegario M.M."/>
            <person name="Szabo P.J."/>
            <person name="Miranda-Santos I.K."/>
            <person name="Maruyama S.R."/>
        </authorList>
    </citation>
    <scope>NUCLEOTIDE SEQUENCE</scope>
    <source>
        <strain evidence="2">Mato Grasso do Sul</strain>
        <tissue evidence="2">Salivary glands</tissue>
    </source>
</reference>
<proteinExistence type="evidence at transcript level"/>
<dbReference type="EMBL" id="GBBM01007688">
    <property type="protein sequence ID" value="JAC27730.1"/>
    <property type="molecule type" value="mRNA"/>
</dbReference>
<keyword evidence="1" id="KW-0732">Signal</keyword>
<feature type="chain" id="PRO_5001516342" description="Secreted protein" evidence="1">
    <location>
        <begin position="19"/>
        <end position="117"/>
    </location>
</feature>
<sequence>RMMIRIVFLAFFVVVVWCHRQPECTMRGGHRMPCGTRVRYDDPCTEEYCDINGRRGIITCNSNGAPPCLRPMPQGYNPQAFPYCCEEKPACTQKQIEKLDEEIEKIISSTEVKCGRS</sequence>